<evidence type="ECO:0000313" key="2">
    <source>
        <dbReference type="Proteomes" id="UP000676194"/>
    </source>
</evidence>
<sequence length="515" mass="60225">MPTINSFTKKFADSILSVLECHDRVIFKGYLPFFKNGDLHRLCDSGLGMRRKDFVPFLEGLSEELVEHGKRVAAEAGAPYQFLQGEHTKEQIIREEIAKRSLKEGLVAVLCCMETCRGVKLRPGKDRPELYFTSRPQRVVYFYSLDPEFGLIHVRIQTFFPYSVQVYVNGHDWLARQMNEKQIGFLQSDNAFVQLDNPEAAQRLADRFAHLNWIKILDRWVRRANPLLKKDWLNRCQYYWVIDRAEYSTDVLFRSREDLQALYPRLVDHSIQQFSADDLMKFLGRKLYPQFDGEILTLGRKKRAPGTRVKHRMKGNWLKMYDKFERILRIETVINQPGEFHVRRRCIRKGVEKMAWCPMNKGVSNFYRYLEVARASNRRYLEALAVVDAPSVTVRQLDQLSQPVSLGNRKRRGLNLMHAEEQKLFLAVLCGDNRINGFRNHDILKALNEPARDAAERRRQTQRVSRQLGRLRAHGLIRKVPRAHRYHVTDKGNAVMAAAVRIRIKEFPKELKTAI</sequence>
<organism evidence="1 2">
    <name type="scientific">Telmatocola sphagniphila</name>
    <dbReference type="NCBI Taxonomy" id="1123043"/>
    <lineage>
        <taxon>Bacteria</taxon>
        <taxon>Pseudomonadati</taxon>
        <taxon>Planctomycetota</taxon>
        <taxon>Planctomycetia</taxon>
        <taxon>Gemmatales</taxon>
        <taxon>Gemmataceae</taxon>
    </lineage>
</organism>
<keyword evidence="2" id="KW-1185">Reference proteome</keyword>
<evidence type="ECO:0000313" key="1">
    <source>
        <dbReference type="EMBL" id="QVL30242.1"/>
    </source>
</evidence>
<name>A0A8E6B2T1_9BACT</name>
<dbReference type="KEGG" id="tsph:KIH39_15420"/>
<protein>
    <submittedName>
        <fullName evidence="1">Uncharacterized protein</fullName>
    </submittedName>
</protein>
<reference evidence="1" key="1">
    <citation type="submission" date="2021-05" db="EMBL/GenBank/DDBJ databases">
        <title>Complete genome sequence of the cellulolytic planctomycete Telmatocola sphagniphila SP2T and characterization of the first cellulase from planctomycetes.</title>
        <authorList>
            <person name="Rakitin A.L."/>
            <person name="Beletsky A.V."/>
            <person name="Naumoff D.G."/>
            <person name="Kulichevskaya I.S."/>
            <person name="Mardanov A.V."/>
            <person name="Ravin N.V."/>
            <person name="Dedysh S.N."/>
        </authorList>
    </citation>
    <scope>NUCLEOTIDE SEQUENCE</scope>
    <source>
        <strain evidence="1">SP2T</strain>
    </source>
</reference>
<dbReference type="AlphaFoldDB" id="A0A8E6B2T1"/>
<accession>A0A8E6B2T1</accession>
<gene>
    <name evidence="1" type="ORF">KIH39_15420</name>
</gene>
<dbReference type="Proteomes" id="UP000676194">
    <property type="component" value="Chromosome"/>
</dbReference>
<dbReference type="InterPro" id="IPR036390">
    <property type="entry name" value="WH_DNA-bd_sf"/>
</dbReference>
<proteinExistence type="predicted"/>
<dbReference type="RefSeq" id="WP_213494119.1">
    <property type="nucleotide sequence ID" value="NZ_CP074694.1"/>
</dbReference>
<dbReference type="InterPro" id="IPR036388">
    <property type="entry name" value="WH-like_DNA-bd_sf"/>
</dbReference>
<dbReference type="SUPFAM" id="SSF46785">
    <property type="entry name" value="Winged helix' DNA-binding domain"/>
    <property type="match status" value="1"/>
</dbReference>
<dbReference type="EMBL" id="CP074694">
    <property type="protein sequence ID" value="QVL30242.1"/>
    <property type="molecule type" value="Genomic_DNA"/>
</dbReference>
<dbReference type="Gene3D" id="1.10.10.10">
    <property type="entry name" value="Winged helix-like DNA-binding domain superfamily/Winged helix DNA-binding domain"/>
    <property type="match status" value="1"/>
</dbReference>